<dbReference type="PANTHER" id="PTHR30055:SF151">
    <property type="entry name" value="TRANSCRIPTIONAL REGULATORY PROTEIN"/>
    <property type="match status" value="1"/>
</dbReference>
<dbReference type="EMBL" id="CAEZSR010000075">
    <property type="protein sequence ID" value="CAB4565699.1"/>
    <property type="molecule type" value="Genomic_DNA"/>
</dbReference>
<sequence>MSRATLSRDAIVDTTIRLIREHGADALTMRGLGQALGTDPTAVYRHFRDKAELLRAVSERLLGTVTIGLPDGHEWRPAVVELCRRLRRALLEQPRLATALQFGPPLQPSEFAITEELLRRFCAAGLDIGAAALAYHSVIELTVGSAAIDAAMHSMSDRERSQQYTRWRSVYAALDPAEYPETVAASAAMYRGTAEDRFVHALGRLLDGLVPTR</sequence>
<dbReference type="InterPro" id="IPR001647">
    <property type="entry name" value="HTH_TetR"/>
</dbReference>
<dbReference type="PRINTS" id="PR00455">
    <property type="entry name" value="HTHTETR"/>
</dbReference>
<evidence type="ECO:0000259" key="5">
    <source>
        <dbReference type="PROSITE" id="PS50977"/>
    </source>
</evidence>
<dbReference type="InterPro" id="IPR003012">
    <property type="entry name" value="Tet_transcr_reg_TetR"/>
</dbReference>
<dbReference type="InterPro" id="IPR050109">
    <property type="entry name" value="HTH-type_TetR-like_transc_reg"/>
</dbReference>
<evidence type="ECO:0000313" key="6">
    <source>
        <dbReference type="EMBL" id="CAB4565699.1"/>
    </source>
</evidence>
<dbReference type="SUPFAM" id="SSF46689">
    <property type="entry name" value="Homeodomain-like"/>
    <property type="match status" value="1"/>
</dbReference>
<dbReference type="AlphaFoldDB" id="A0A6J6DRY3"/>
<accession>A0A6J6DRY3</accession>
<dbReference type="GO" id="GO:0045892">
    <property type="term" value="P:negative regulation of DNA-templated transcription"/>
    <property type="evidence" value="ECO:0007669"/>
    <property type="project" value="InterPro"/>
</dbReference>
<organism evidence="6">
    <name type="scientific">freshwater metagenome</name>
    <dbReference type="NCBI Taxonomy" id="449393"/>
    <lineage>
        <taxon>unclassified sequences</taxon>
        <taxon>metagenomes</taxon>
        <taxon>ecological metagenomes</taxon>
    </lineage>
</organism>
<gene>
    <name evidence="6" type="ORF">UFOPK1493_02074</name>
</gene>
<dbReference type="Pfam" id="PF00440">
    <property type="entry name" value="TetR_N"/>
    <property type="match status" value="1"/>
</dbReference>
<name>A0A6J6DRY3_9ZZZZ</name>
<dbReference type="GO" id="GO:0046677">
    <property type="term" value="P:response to antibiotic"/>
    <property type="evidence" value="ECO:0007669"/>
    <property type="project" value="InterPro"/>
</dbReference>
<dbReference type="PROSITE" id="PS50977">
    <property type="entry name" value="HTH_TETR_2"/>
    <property type="match status" value="1"/>
</dbReference>
<dbReference type="GO" id="GO:0003700">
    <property type="term" value="F:DNA-binding transcription factor activity"/>
    <property type="evidence" value="ECO:0007669"/>
    <property type="project" value="TreeGrafter"/>
</dbReference>
<keyword evidence="3" id="KW-0238">DNA-binding</keyword>
<evidence type="ECO:0000256" key="1">
    <source>
        <dbReference type="ARBA" id="ARBA00022491"/>
    </source>
</evidence>
<reference evidence="6" key="1">
    <citation type="submission" date="2020-05" db="EMBL/GenBank/DDBJ databases">
        <authorList>
            <person name="Chiriac C."/>
            <person name="Salcher M."/>
            <person name="Ghai R."/>
            <person name="Kavagutti S V."/>
        </authorList>
    </citation>
    <scope>NUCLEOTIDE SEQUENCE</scope>
</reference>
<proteinExistence type="predicted"/>
<dbReference type="SUPFAM" id="SSF48498">
    <property type="entry name" value="Tetracyclin repressor-like, C-terminal domain"/>
    <property type="match status" value="1"/>
</dbReference>
<keyword evidence="2" id="KW-0805">Transcription regulation</keyword>
<dbReference type="PRINTS" id="PR00400">
    <property type="entry name" value="TETREPRESSOR"/>
</dbReference>
<dbReference type="Gene3D" id="1.10.10.60">
    <property type="entry name" value="Homeodomain-like"/>
    <property type="match status" value="1"/>
</dbReference>
<keyword evidence="1" id="KW-0678">Repressor</keyword>
<protein>
    <submittedName>
        <fullName evidence="6">Unannotated protein</fullName>
    </submittedName>
</protein>
<dbReference type="Pfam" id="PF02909">
    <property type="entry name" value="TetR_C_1"/>
    <property type="match status" value="1"/>
</dbReference>
<dbReference type="InterPro" id="IPR036271">
    <property type="entry name" value="Tet_transcr_reg_TetR-rel_C_sf"/>
</dbReference>
<evidence type="ECO:0000256" key="3">
    <source>
        <dbReference type="ARBA" id="ARBA00023125"/>
    </source>
</evidence>
<evidence type="ECO:0000256" key="2">
    <source>
        <dbReference type="ARBA" id="ARBA00023015"/>
    </source>
</evidence>
<dbReference type="PANTHER" id="PTHR30055">
    <property type="entry name" value="HTH-TYPE TRANSCRIPTIONAL REGULATOR RUTR"/>
    <property type="match status" value="1"/>
</dbReference>
<dbReference type="GO" id="GO:0000976">
    <property type="term" value="F:transcription cis-regulatory region binding"/>
    <property type="evidence" value="ECO:0007669"/>
    <property type="project" value="TreeGrafter"/>
</dbReference>
<evidence type="ECO:0000256" key="4">
    <source>
        <dbReference type="ARBA" id="ARBA00023163"/>
    </source>
</evidence>
<keyword evidence="4" id="KW-0804">Transcription</keyword>
<dbReference type="Gene3D" id="1.10.357.10">
    <property type="entry name" value="Tetracycline Repressor, domain 2"/>
    <property type="match status" value="1"/>
</dbReference>
<dbReference type="InterPro" id="IPR004111">
    <property type="entry name" value="Repressor_TetR_C"/>
</dbReference>
<dbReference type="InterPro" id="IPR009057">
    <property type="entry name" value="Homeodomain-like_sf"/>
</dbReference>
<feature type="domain" description="HTH tetR-type" evidence="5">
    <location>
        <begin position="5"/>
        <end position="65"/>
    </location>
</feature>